<keyword evidence="1" id="KW-0472">Membrane</keyword>
<keyword evidence="1" id="KW-1133">Transmembrane helix</keyword>
<feature type="transmembrane region" description="Helical" evidence="1">
    <location>
        <begin position="6"/>
        <end position="27"/>
    </location>
</feature>
<organism evidence="2 3">
    <name type="scientific">Clostridium disporicum</name>
    <dbReference type="NCBI Taxonomy" id="84024"/>
    <lineage>
        <taxon>Bacteria</taxon>
        <taxon>Bacillati</taxon>
        <taxon>Bacillota</taxon>
        <taxon>Clostridia</taxon>
        <taxon>Eubacteriales</taxon>
        <taxon>Clostridiaceae</taxon>
        <taxon>Clostridium</taxon>
    </lineage>
</organism>
<dbReference type="AlphaFoldDB" id="A0A173Y7M6"/>
<dbReference type="EMBL" id="CYZV01000002">
    <property type="protein sequence ID" value="CUN59227.1"/>
    <property type="molecule type" value="Genomic_DNA"/>
</dbReference>
<evidence type="ECO:0000256" key="1">
    <source>
        <dbReference type="SAM" id="Phobius"/>
    </source>
</evidence>
<keyword evidence="2" id="KW-0762">Sugar transport</keyword>
<keyword evidence="2" id="KW-0813">Transport</keyword>
<accession>A0A173Y7M6</accession>
<gene>
    <name evidence="2" type="primary">gutA_2</name>
    <name evidence="2" type="ORF">ERS852470_00276</name>
</gene>
<evidence type="ECO:0000313" key="3">
    <source>
        <dbReference type="Proteomes" id="UP000095558"/>
    </source>
</evidence>
<reference evidence="2 3" key="1">
    <citation type="submission" date="2015-09" db="EMBL/GenBank/DDBJ databases">
        <authorList>
            <consortium name="Pathogen Informatics"/>
        </authorList>
    </citation>
    <scope>NUCLEOTIDE SEQUENCE [LARGE SCALE GENOMIC DNA]</scope>
    <source>
        <strain evidence="2 3">2789STDY5834855</strain>
    </source>
</reference>
<dbReference type="Proteomes" id="UP000095558">
    <property type="component" value="Unassembled WGS sequence"/>
</dbReference>
<evidence type="ECO:0000313" key="2">
    <source>
        <dbReference type="EMBL" id="CUN59227.1"/>
    </source>
</evidence>
<keyword evidence="1" id="KW-0812">Transmembrane</keyword>
<protein>
    <submittedName>
        <fullName evidence="2">Sugar transport protein</fullName>
    </submittedName>
</protein>
<proteinExistence type="predicted"/>
<name>A0A173Y7M6_9CLOT</name>
<sequence length="98" mass="9791">MIVILIAGTITPIIIAGAFISAFGLGLKQTIYFSMQADPVDYGEWKTGINAAGTLSAVNGFIGKCAQAIAGGLSGALLAAGGYVANASQTSEAILAIK</sequence>
<dbReference type="Pfam" id="PF13347">
    <property type="entry name" value="MFS_2"/>
    <property type="match status" value="1"/>
</dbReference>